<dbReference type="Proteomes" id="UP000276215">
    <property type="component" value="Unassembled WGS sequence"/>
</dbReference>
<dbReference type="AlphaFoldDB" id="A0A3N4JJD3"/>
<gene>
    <name evidence="1" type="ORF">L873DRAFT_1810392</name>
</gene>
<protein>
    <submittedName>
        <fullName evidence="1">Uncharacterized protein</fullName>
    </submittedName>
</protein>
<keyword evidence="2" id="KW-1185">Reference proteome</keyword>
<sequence>MTLSVQSAFTKNNSGGLHFPGDVPAHAIVQIVLTVRVTDIGLPQKTQGNKNSIRGKYFKMR</sequence>
<dbReference type="EMBL" id="ML120408">
    <property type="protein sequence ID" value="RPA97088.1"/>
    <property type="molecule type" value="Genomic_DNA"/>
</dbReference>
<name>A0A3N4JJD3_9PEZI</name>
<reference evidence="1 2" key="1">
    <citation type="journal article" date="2018" name="Nat. Ecol. Evol.">
        <title>Pezizomycetes genomes reveal the molecular basis of ectomycorrhizal truffle lifestyle.</title>
        <authorList>
            <person name="Murat C."/>
            <person name="Payen T."/>
            <person name="Noel B."/>
            <person name="Kuo A."/>
            <person name="Morin E."/>
            <person name="Chen J."/>
            <person name="Kohler A."/>
            <person name="Krizsan K."/>
            <person name="Balestrini R."/>
            <person name="Da Silva C."/>
            <person name="Montanini B."/>
            <person name="Hainaut M."/>
            <person name="Levati E."/>
            <person name="Barry K.W."/>
            <person name="Belfiori B."/>
            <person name="Cichocki N."/>
            <person name="Clum A."/>
            <person name="Dockter R.B."/>
            <person name="Fauchery L."/>
            <person name="Guy J."/>
            <person name="Iotti M."/>
            <person name="Le Tacon F."/>
            <person name="Lindquist E.A."/>
            <person name="Lipzen A."/>
            <person name="Malagnac F."/>
            <person name="Mello A."/>
            <person name="Molinier V."/>
            <person name="Miyauchi S."/>
            <person name="Poulain J."/>
            <person name="Riccioni C."/>
            <person name="Rubini A."/>
            <person name="Sitrit Y."/>
            <person name="Splivallo R."/>
            <person name="Traeger S."/>
            <person name="Wang M."/>
            <person name="Zifcakova L."/>
            <person name="Wipf D."/>
            <person name="Zambonelli A."/>
            <person name="Paolocci F."/>
            <person name="Nowrousian M."/>
            <person name="Ottonello S."/>
            <person name="Baldrian P."/>
            <person name="Spatafora J.W."/>
            <person name="Henrissat B."/>
            <person name="Nagy L.G."/>
            <person name="Aury J.M."/>
            <person name="Wincker P."/>
            <person name="Grigoriev I.V."/>
            <person name="Bonfante P."/>
            <person name="Martin F.M."/>
        </authorList>
    </citation>
    <scope>NUCLEOTIDE SEQUENCE [LARGE SCALE GENOMIC DNA]</scope>
    <source>
        <strain evidence="1 2">120613-1</strain>
    </source>
</reference>
<organism evidence="1 2">
    <name type="scientific">Choiromyces venosus 120613-1</name>
    <dbReference type="NCBI Taxonomy" id="1336337"/>
    <lineage>
        <taxon>Eukaryota</taxon>
        <taxon>Fungi</taxon>
        <taxon>Dikarya</taxon>
        <taxon>Ascomycota</taxon>
        <taxon>Pezizomycotina</taxon>
        <taxon>Pezizomycetes</taxon>
        <taxon>Pezizales</taxon>
        <taxon>Tuberaceae</taxon>
        <taxon>Choiromyces</taxon>
    </lineage>
</organism>
<proteinExistence type="predicted"/>
<accession>A0A3N4JJD3</accession>
<evidence type="ECO:0000313" key="2">
    <source>
        <dbReference type="Proteomes" id="UP000276215"/>
    </source>
</evidence>
<evidence type="ECO:0000313" key="1">
    <source>
        <dbReference type="EMBL" id="RPA97088.1"/>
    </source>
</evidence>